<dbReference type="Proteomes" id="UP000596742">
    <property type="component" value="Unassembled WGS sequence"/>
</dbReference>
<accession>A0A8B6FRD4</accession>
<evidence type="ECO:0000313" key="5">
    <source>
        <dbReference type="Proteomes" id="UP000596742"/>
    </source>
</evidence>
<comment type="caution">
    <text evidence="4">The sequence shown here is derived from an EMBL/GenBank/DDBJ whole genome shotgun (WGS) entry which is preliminary data.</text>
</comment>
<feature type="compositionally biased region" description="Polar residues" evidence="1">
    <location>
        <begin position="545"/>
        <end position="555"/>
    </location>
</feature>
<dbReference type="PANTHER" id="PTHR34737">
    <property type="entry name" value="EF-HAND DOMAIN-CONTAINING PROTEIN"/>
    <property type="match status" value="1"/>
</dbReference>
<keyword evidence="2" id="KW-0732">Signal</keyword>
<keyword evidence="5" id="KW-1185">Reference proteome</keyword>
<dbReference type="EMBL" id="UYJE01007169">
    <property type="protein sequence ID" value="VDI52429.1"/>
    <property type="molecule type" value="Genomic_DNA"/>
</dbReference>
<feature type="domain" description="Temptin Cys/Cys disulfide" evidence="3">
    <location>
        <begin position="484"/>
        <end position="580"/>
    </location>
</feature>
<organism evidence="4 5">
    <name type="scientific">Mytilus galloprovincialis</name>
    <name type="common">Mediterranean mussel</name>
    <dbReference type="NCBI Taxonomy" id="29158"/>
    <lineage>
        <taxon>Eukaryota</taxon>
        <taxon>Metazoa</taxon>
        <taxon>Spiralia</taxon>
        <taxon>Lophotrochozoa</taxon>
        <taxon>Mollusca</taxon>
        <taxon>Bivalvia</taxon>
        <taxon>Autobranchia</taxon>
        <taxon>Pteriomorphia</taxon>
        <taxon>Mytilida</taxon>
        <taxon>Mytiloidea</taxon>
        <taxon>Mytilidae</taxon>
        <taxon>Mytilinae</taxon>
        <taxon>Mytilus</taxon>
    </lineage>
</organism>
<dbReference type="InterPro" id="IPR057626">
    <property type="entry name" value="S-S_Temptin"/>
</dbReference>
<proteinExistence type="predicted"/>
<feature type="domain" description="Temptin Cys/Cys disulfide" evidence="3">
    <location>
        <begin position="16"/>
        <end position="114"/>
    </location>
</feature>
<feature type="domain" description="Temptin Cys/Cys disulfide" evidence="3">
    <location>
        <begin position="186"/>
        <end position="282"/>
    </location>
</feature>
<dbReference type="OrthoDB" id="129121at2759"/>
<evidence type="ECO:0000313" key="4">
    <source>
        <dbReference type="EMBL" id="VDI52429.1"/>
    </source>
</evidence>
<sequence>MCQILMFVFLISLTYGYPWFQGKIPNGNKVPDPCKGGSSIWLAVGHQSEAGSGPRNSFGQDFFYANFRWTVNLCEMDSDGDGKTNGEELGDPKCEWYIEATNPVISNATGHPGICEPMGSPKCRVCGLQFIGCLVFTFVISGSDWHTQFMSRFHKDSKEIKELALEKKENYPPFQVKEREPIKIYGFPWFQGRIPNGNRVPNPCNRGTWLGVGHLREVGGGNRNIFGQDFFQAGLRWTVNICEMDSDGDGKTNGEELGDPKCEWYMEATHPVIFNATGHPGICEPMTLSVFRKFSLPGYISYQPESKRHGLFTHSTADYALLILKKGRRNLILDHIRRCGANDCVDVFGGVRVAMALFHYPCSGQTEINLDWTLRALYLNGQKICVKKIQIKMVVQMVKNLETLIVHGKKVELLVPLHLVTQVFFLFLCPQYEEYQLAIDSMPKNCFSNRRNYITISKGKSLSNYIFSSCGPAEGHLRLPINKHAGFKNNIPNGNKVPDPCYGHTNQTWWGVGHDKASGGGTRCQFGLDFKAAGLKWTKKLCQTDSDQDGRTNGQELGDPDCTWTKGETPSAATSGHPGICEPLSDSKCVLVNKDIVCQSTNGK</sequence>
<protein>
    <recommendedName>
        <fullName evidence="3">Temptin Cys/Cys disulfide domain-containing protein</fullName>
    </recommendedName>
</protein>
<name>A0A8B6FRD4_MYTGA</name>
<dbReference type="AlphaFoldDB" id="A0A8B6FRD4"/>
<feature type="chain" id="PRO_5032955757" description="Temptin Cys/Cys disulfide domain-containing protein" evidence="2">
    <location>
        <begin position="17"/>
        <end position="604"/>
    </location>
</feature>
<evidence type="ECO:0000256" key="2">
    <source>
        <dbReference type="SAM" id="SignalP"/>
    </source>
</evidence>
<dbReference type="Pfam" id="PF24784">
    <property type="entry name" value="Temptin_C"/>
    <property type="match status" value="3"/>
</dbReference>
<gene>
    <name evidence="4" type="ORF">MGAL_10B052547</name>
</gene>
<feature type="region of interest" description="Disordered" evidence="1">
    <location>
        <begin position="545"/>
        <end position="578"/>
    </location>
</feature>
<dbReference type="PANTHER" id="PTHR34737:SF2">
    <property type="entry name" value="EF-HAND DOMAIN-CONTAINING PROTEIN"/>
    <property type="match status" value="1"/>
</dbReference>
<evidence type="ECO:0000259" key="3">
    <source>
        <dbReference type="Pfam" id="PF24784"/>
    </source>
</evidence>
<evidence type="ECO:0000256" key="1">
    <source>
        <dbReference type="SAM" id="MobiDB-lite"/>
    </source>
</evidence>
<reference evidence="4" key="1">
    <citation type="submission" date="2018-11" db="EMBL/GenBank/DDBJ databases">
        <authorList>
            <person name="Alioto T."/>
            <person name="Alioto T."/>
        </authorList>
    </citation>
    <scope>NUCLEOTIDE SEQUENCE</scope>
</reference>
<dbReference type="InterPro" id="IPR055313">
    <property type="entry name" value="Temptin-like"/>
</dbReference>
<feature type="signal peptide" evidence="2">
    <location>
        <begin position="1"/>
        <end position="16"/>
    </location>
</feature>